<evidence type="ECO:0000256" key="4">
    <source>
        <dbReference type="ARBA" id="ARBA00022989"/>
    </source>
</evidence>
<dbReference type="KEGG" id="fgg:FSB75_16760"/>
<keyword evidence="5 6" id="KW-0472">Membrane</keyword>
<keyword evidence="3 6" id="KW-0812">Transmembrane</keyword>
<dbReference type="Pfam" id="PF06271">
    <property type="entry name" value="RDD"/>
    <property type="match status" value="1"/>
</dbReference>
<proteinExistence type="predicted"/>
<dbReference type="GO" id="GO:0005886">
    <property type="term" value="C:plasma membrane"/>
    <property type="evidence" value="ECO:0007669"/>
    <property type="project" value="UniProtKB-SubCell"/>
</dbReference>
<keyword evidence="2" id="KW-1003">Cell membrane</keyword>
<dbReference type="PANTHER" id="PTHR36115">
    <property type="entry name" value="PROLINE-RICH ANTIGEN HOMOLOG-RELATED"/>
    <property type="match status" value="1"/>
</dbReference>
<dbReference type="InterPro" id="IPR010432">
    <property type="entry name" value="RDD"/>
</dbReference>
<sequence>MNNTETFPSADEQHDLFTEGEFVEYDEATTGQRFLNYLVDILLMRFAISYATSYLLATFLLSVSPNAAYTLFSQEYLLLTTYIVALINHLVYYTICEKAFRGHTLGKFITGTRAIREDGEELTFKDALLRSLCRLVPFEALSIWFGSGLWHDTWTKTKVIKTR</sequence>
<feature type="domain" description="RDD" evidence="7">
    <location>
        <begin position="28"/>
        <end position="143"/>
    </location>
</feature>
<name>A0A5B8UN25_9BACT</name>
<keyword evidence="9" id="KW-1185">Reference proteome</keyword>
<dbReference type="PANTHER" id="PTHR36115:SF4">
    <property type="entry name" value="MEMBRANE PROTEIN"/>
    <property type="match status" value="1"/>
</dbReference>
<dbReference type="EMBL" id="CP042433">
    <property type="protein sequence ID" value="QEC57480.1"/>
    <property type="molecule type" value="Genomic_DNA"/>
</dbReference>
<keyword evidence="4 6" id="KW-1133">Transmembrane helix</keyword>
<protein>
    <submittedName>
        <fullName evidence="8">RDD family protein</fullName>
    </submittedName>
</protein>
<evidence type="ECO:0000313" key="8">
    <source>
        <dbReference type="EMBL" id="QEC57480.1"/>
    </source>
</evidence>
<evidence type="ECO:0000256" key="1">
    <source>
        <dbReference type="ARBA" id="ARBA00004651"/>
    </source>
</evidence>
<evidence type="ECO:0000256" key="2">
    <source>
        <dbReference type="ARBA" id="ARBA00022475"/>
    </source>
</evidence>
<dbReference type="RefSeq" id="WP_146789847.1">
    <property type="nucleotide sequence ID" value="NZ_BAABIO010000003.1"/>
</dbReference>
<feature type="transmembrane region" description="Helical" evidence="6">
    <location>
        <begin position="76"/>
        <end position="95"/>
    </location>
</feature>
<comment type="subcellular location">
    <subcellularLocation>
        <location evidence="1">Cell membrane</location>
        <topology evidence="1">Multi-pass membrane protein</topology>
    </subcellularLocation>
</comment>
<dbReference type="Proteomes" id="UP000321204">
    <property type="component" value="Chromosome"/>
</dbReference>
<evidence type="ECO:0000313" key="9">
    <source>
        <dbReference type="Proteomes" id="UP000321204"/>
    </source>
</evidence>
<gene>
    <name evidence="8" type="ORF">FSB75_16760</name>
</gene>
<feature type="transmembrane region" description="Helical" evidence="6">
    <location>
        <begin position="42"/>
        <end position="64"/>
    </location>
</feature>
<evidence type="ECO:0000256" key="5">
    <source>
        <dbReference type="ARBA" id="ARBA00023136"/>
    </source>
</evidence>
<dbReference type="AlphaFoldDB" id="A0A5B8UN25"/>
<evidence type="ECO:0000256" key="3">
    <source>
        <dbReference type="ARBA" id="ARBA00022692"/>
    </source>
</evidence>
<dbReference type="OrthoDB" id="762068at2"/>
<accession>A0A5B8UN25</accession>
<evidence type="ECO:0000256" key="6">
    <source>
        <dbReference type="SAM" id="Phobius"/>
    </source>
</evidence>
<dbReference type="InterPro" id="IPR051791">
    <property type="entry name" value="Pra-immunoreactive"/>
</dbReference>
<evidence type="ECO:0000259" key="7">
    <source>
        <dbReference type="Pfam" id="PF06271"/>
    </source>
</evidence>
<reference evidence="8 9" key="1">
    <citation type="journal article" date="2015" name="Int. J. Syst. Evol. Microbiol.">
        <title>Flavisolibacter ginsenosidimutans sp. nov., with ginsenoside-converting activity isolated from soil used for cultivating ginseng.</title>
        <authorList>
            <person name="Zhao Y."/>
            <person name="Liu Q."/>
            <person name="Kang M.S."/>
            <person name="Jin F."/>
            <person name="Yu H."/>
            <person name="Im W.T."/>
        </authorList>
    </citation>
    <scope>NUCLEOTIDE SEQUENCE [LARGE SCALE GENOMIC DNA]</scope>
    <source>
        <strain evidence="8 9">Gsoil 636</strain>
    </source>
</reference>
<organism evidence="8 9">
    <name type="scientific">Flavisolibacter ginsenosidimutans</name>
    <dbReference type="NCBI Taxonomy" id="661481"/>
    <lineage>
        <taxon>Bacteria</taxon>
        <taxon>Pseudomonadati</taxon>
        <taxon>Bacteroidota</taxon>
        <taxon>Chitinophagia</taxon>
        <taxon>Chitinophagales</taxon>
        <taxon>Chitinophagaceae</taxon>
        <taxon>Flavisolibacter</taxon>
    </lineage>
</organism>